<feature type="transmembrane region" description="Helical" evidence="10">
    <location>
        <begin position="248"/>
        <end position="269"/>
    </location>
</feature>
<feature type="transmembrane region" description="Helical" evidence="10">
    <location>
        <begin position="175"/>
        <end position="200"/>
    </location>
</feature>
<comment type="similarity">
    <text evidence="10">Belongs to the insect chemoreceptor superfamily. Heteromeric odorant receptor channel (TC 1.A.69) family.</text>
</comment>
<evidence type="ECO:0000256" key="6">
    <source>
        <dbReference type="ARBA" id="ARBA00022989"/>
    </source>
</evidence>
<proteinExistence type="inferred from homology"/>
<keyword evidence="3 10" id="KW-0716">Sensory transduction</keyword>
<keyword evidence="5 10" id="KW-0552">Olfaction</keyword>
<comment type="caution">
    <text evidence="11">The sequence shown here is derived from an EMBL/GenBank/DDBJ whole genome shotgun (WGS) entry which is preliminary data.</text>
</comment>
<evidence type="ECO:0000256" key="9">
    <source>
        <dbReference type="ARBA" id="ARBA00023224"/>
    </source>
</evidence>
<evidence type="ECO:0000256" key="3">
    <source>
        <dbReference type="ARBA" id="ARBA00022606"/>
    </source>
</evidence>
<evidence type="ECO:0000256" key="1">
    <source>
        <dbReference type="ARBA" id="ARBA00004651"/>
    </source>
</evidence>
<feature type="transmembrane region" description="Helical" evidence="10">
    <location>
        <begin position="129"/>
        <end position="150"/>
    </location>
</feature>
<dbReference type="Proteomes" id="UP001168821">
    <property type="component" value="Unassembled WGS sequence"/>
</dbReference>
<evidence type="ECO:0000256" key="10">
    <source>
        <dbReference type="RuleBase" id="RU351113"/>
    </source>
</evidence>
<dbReference type="PANTHER" id="PTHR21137:SF35">
    <property type="entry name" value="ODORANT RECEPTOR 19A-RELATED"/>
    <property type="match status" value="1"/>
</dbReference>
<feature type="transmembrane region" description="Helical" evidence="10">
    <location>
        <begin position="68"/>
        <end position="89"/>
    </location>
</feature>
<dbReference type="GO" id="GO:0005886">
    <property type="term" value="C:plasma membrane"/>
    <property type="evidence" value="ECO:0007669"/>
    <property type="project" value="UniProtKB-SubCell"/>
</dbReference>
<dbReference type="GO" id="GO:0007165">
    <property type="term" value="P:signal transduction"/>
    <property type="evidence" value="ECO:0007669"/>
    <property type="project" value="UniProtKB-KW"/>
</dbReference>
<dbReference type="GO" id="GO:0005549">
    <property type="term" value="F:odorant binding"/>
    <property type="evidence" value="ECO:0007669"/>
    <property type="project" value="InterPro"/>
</dbReference>
<feature type="transmembrane region" description="Helical" evidence="10">
    <location>
        <begin position="281"/>
        <end position="301"/>
    </location>
</feature>
<sequence>MDNFDWRKTIKINLFALKVAGLWPKEYEVYKPNLYLLYAVASTFIILGGHNLSQVINIFYVYTDLEALTATIFVVSTNFLGLAKMLIFVRNLRSIHSILAILDSDEAQPKSKEQIKLVQPSLKRWKMSYFVFMSYVSSNLVLWLLVPLLSEGYQLPLVSWYPFSVEKSPNYEIVFMYQVFSFTYISAANINVDAFLYALLMFIWAQCDILCDNLSHLDGDPAQFNQKLINCVKHHAKIVRFAKKSNSLIDMVILGQFATSTMTLALTMFQLSLVESVNQEALVSLLYIIGIMIQLFIYCWFGTEVEIKSSKIPYAVYVSQWYDQPLYAKKNMLILSQRCQRPIQITAINLFALSLNTFINIIRTAWSYFVVLYNVHQ</sequence>
<evidence type="ECO:0000256" key="7">
    <source>
        <dbReference type="ARBA" id="ARBA00023136"/>
    </source>
</evidence>
<protein>
    <recommendedName>
        <fullName evidence="10">Odorant receptor</fullName>
    </recommendedName>
</protein>
<evidence type="ECO:0000256" key="5">
    <source>
        <dbReference type="ARBA" id="ARBA00022725"/>
    </source>
</evidence>
<evidence type="ECO:0000256" key="8">
    <source>
        <dbReference type="ARBA" id="ARBA00023170"/>
    </source>
</evidence>
<evidence type="ECO:0000256" key="2">
    <source>
        <dbReference type="ARBA" id="ARBA00022475"/>
    </source>
</evidence>
<keyword evidence="6 10" id="KW-1133">Transmembrane helix</keyword>
<dbReference type="PANTHER" id="PTHR21137">
    <property type="entry name" value="ODORANT RECEPTOR"/>
    <property type="match status" value="1"/>
</dbReference>
<keyword evidence="7 10" id="KW-0472">Membrane</keyword>
<keyword evidence="4 10" id="KW-0812">Transmembrane</keyword>
<feature type="transmembrane region" description="Helical" evidence="10">
    <location>
        <begin position="35"/>
        <end position="62"/>
    </location>
</feature>
<dbReference type="EMBL" id="JALNTZ010000002">
    <property type="protein sequence ID" value="KAJ3663400.1"/>
    <property type="molecule type" value="Genomic_DNA"/>
</dbReference>
<dbReference type="AlphaFoldDB" id="A0AA38IW58"/>
<gene>
    <name evidence="11" type="ORF">Zmor_007667</name>
</gene>
<name>A0AA38IW58_9CUCU</name>
<evidence type="ECO:0000313" key="12">
    <source>
        <dbReference type="Proteomes" id="UP001168821"/>
    </source>
</evidence>
<dbReference type="InterPro" id="IPR004117">
    <property type="entry name" value="7tm6_olfct_rcpt"/>
</dbReference>
<keyword evidence="8 10" id="KW-0675">Receptor</keyword>
<dbReference type="Pfam" id="PF02949">
    <property type="entry name" value="7tm_6"/>
    <property type="match status" value="1"/>
</dbReference>
<reference evidence="11" key="1">
    <citation type="journal article" date="2023" name="G3 (Bethesda)">
        <title>Whole genome assemblies of Zophobas morio and Tenebrio molitor.</title>
        <authorList>
            <person name="Kaur S."/>
            <person name="Stinson S.A."/>
            <person name="diCenzo G.C."/>
        </authorList>
    </citation>
    <scope>NUCLEOTIDE SEQUENCE</scope>
    <source>
        <strain evidence="11">QUZm001</strain>
    </source>
</reference>
<keyword evidence="9 10" id="KW-0807">Transducer</keyword>
<comment type="subcellular location">
    <subcellularLocation>
        <location evidence="1 10">Cell membrane</location>
        <topology evidence="1 10">Multi-pass membrane protein</topology>
    </subcellularLocation>
</comment>
<organism evidence="11 12">
    <name type="scientific">Zophobas morio</name>
    <dbReference type="NCBI Taxonomy" id="2755281"/>
    <lineage>
        <taxon>Eukaryota</taxon>
        <taxon>Metazoa</taxon>
        <taxon>Ecdysozoa</taxon>
        <taxon>Arthropoda</taxon>
        <taxon>Hexapoda</taxon>
        <taxon>Insecta</taxon>
        <taxon>Pterygota</taxon>
        <taxon>Neoptera</taxon>
        <taxon>Endopterygota</taxon>
        <taxon>Coleoptera</taxon>
        <taxon>Polyphaga</taxon>
        <taxon>Cucujiformia</taxon>
        <taxon>Tenebrionidae</taxon>
        <taxon>Zophobas</taxon>
    </lineage>
</organism>
<keyword evidence="2" id="KW-1003">Cell membrane</keyword>
<keyword evidence="12" id="KW-1185">Reference proteome</keyword>
<accession>A0AA38IW58</accession>
<evidence type="ECO:0000313" key="11">
    <source>
        <dbReference type="EMBL" id="KAJ3663400.1"/>
    </source>
</evidence>
<comment type="caution">
    <text evidence="10">Lacks conserved residue(s) required for the propagation of feature annotation.</text>
</comment>
<evidence type="ECO:0000256" key="4">
    <source>
        <dbReference type="ARBA" id="ARBA00022692"/>
    </source>
</evidence>
<dbReference type="GO" id="GO:0004984">
    <property type="term" value="F:olfactory receptor activity"/>
    <property type="evidence" value="ECO:0007669"/>
    <property type="project" value="InterPro"/>
</dbReference>